<evidence type="ECO:0000313" key="3">
    <source>
        <dbReference type="Proteomes" id="UP001592530"/>
    </source>
</evidence>
<name>A0ABV6X7D1_9ACTN</name>
<evidence type="ECO:0000256" key="1">
    <source>
        <dbReference type="SAM" id="MobiDB-lite"/>
    </source>
</evidence>
<feature type="region of interest" description="Disordered" evidence="1">
    <location>
        <begin position="424"/>
        <end position="516"/>
    </location>
</feature>
<feature type="compositionally biased region" description="Gly residues" evidence="1">
    <location>
        <begin position="280"/>
        <end position="289"/>
    </location>
</feature>
<dbReference type="Proteomes" id="UP001592530">
    <property type="component" value="Unassembled WGS sequence"/>
</dbReference>
<gene>
    <name evidence="2" type="ORF">ACEZDB_26440</name>
</gene>
<feature type="compositionally biased region" description="Low complexity" evidence="1">
    <location>
        <begin position="433"/>
        <end position="444"/>
    </location>
</feature>
<feature type="compositionally biased region" description="Low complexity" evidence="1">
    <location>
        <begin position="249"/>
        <end position="279"/>
    </location>
</feature>
<feature type="region of interest" description="Disordered" evidence="1">
    <location>
        <begin position="215"/>
        <end position="385"/>
    </location>
</feature>
<feature type="compositionally biased region" description="Low complexity" evidence="1">
    <location>
        <begin position="290"/>
        <end position="301"/>
    </location>
</feature>
<proteinExistence type="predicted"/>
<accession>A0ABV6X7D1</accession>
<protein>
    <submittedName>
        <fullName evidence="2">WXG100 family type VII secretion target</fullName>
    </submittedName>
</protein>
<evidence type="ECO:0000313" key="2">
    <source>
        <dbReference type="EMBL" id="MFC1434191.1"/>
    </source>
</evidence>
<reference evidence="2 3" key="1">
    <citation type="submission" date="2024-09" db="EMBL/GenBank/DDBJ databases">
        <authorList>
            <person name="Lee S.D."/>
        </authorList>
    </citation>
    <scope>NUCLEOTIDE SEQUENCE [LARGE SCALE GENOMIC DNA]</scope>
    <source>
        <strain evidence="2 3">N1-3</strain>
    </source>
</reference>
<feature type="compositionally biased region" description="Polar residues" evidence="1">
    <location>
        <begin position="215"/>
        <end position="232"/>
    </location>
</feature>
<dbReference type="RefSeq" id="WP_380556551.1">
    <property type="nucleotide sequence ID" value="NZ_JBHEZY010000012.1"/>
</dbReference>
<organism evidence="2 3">
    <name type="scientific">Streptacidiphilus alkalitolerans</name>
    <dbReference type="NCBI Taxonomy" id="3342712"/>
    <lineage>
        <taxon>Bacteria</taxon>
        <taxon>Bacillati</taxon>
        <taxon>Actinomycetota</taxon>
        <taxon>Actinomycetes</taxon>
        <taxon>Kitasatosporales</taxon>
        <taxon>Streptomycetaceae</taxon>
        <taxon>Streptacidiphilus</taxon>
    </lineage>
</organism>
<dbReference type="EMBL" id="JBHEZY010000012">
    <property type="protein sequence ID" value="MFC1434191.1"/>
    <property type="molecule type" value="Genomic_DNA"/>
</dbReference>
<comment type="caution">
    <text evidence="2">The sequence shown here is derived from an EMBL/GenBank/DDBJ whole genome shotgun (WGS) entry which is preliminary data.</text>
</comment>
<feature type="compositionally biased region" description="Gly residues" evidence="1">
    <location>
        <begin position="309"/>
        <end position="385"/>
    </location>
</feature>
<feature type="compositionally biased region" description="Gly residues" evidence="1">
    <location>
        <begin position="459"/>
        <end position="485"/>
    </location>
</feature>
<feature type="compositionally biased region" description="Gly residues" evidence="1">
    <location>
        <begin position="235"/>
        <end position="248"/>
    </location>
</feature>
<sequence>MLSDDSGDGWAAKTDFEKHTHADLLKMVAGADPTTVLGVGQSLEDASTHIQTLADDLAQHVNGLKWDSESGDTFKTWARQVVSATDTLAIYTSNTSVAIKMAGETLSSTKLPEIPEGPQATVQKYLSQFGAQSVIGADGTPKVAKPLFTTTPLVTPTGTLPNPNLVTQQDAYKAQTQLDSAHQEAIGQMEKLGGSYVGAYQTLGVSTVPDFPATPTTLMPPQGSGVQAHSSNVSVGGGSGGGTGGGSGTVKTVKGSGSVKSSTGDGSTGGTTVTTVKPPGTGGDTGGGTTTIQGTTQPTSGVDPNNPIPGGGTGNGGGTGGGTGNGGGTVITPIAGGGPGGTGGEGGPGGTGKVGGGSSGEGSGPRPGGGGESGIHGGLPGAAGGRNGAGRVNAIGAEGEGAAGLGRGGGIGGAGSTASLRAGSSRLGGGAGAEAMAESSAGSSTARSGLGATAERGAAGSGEAGRSGMTPMGGGGMGGAGSRGGGGRRKGRAAYLVEDEDTWAPGDADANPAVIQ</sequence>